<dbReference type="Gene3D" id="3.30.559.70">
    <property type="entry name" value="Choline/Carnitine o-acyltransferase, domain 2"/>
    <property type="match status" value="1"/>
</dbReference>
<dbReference type="WBParaSite" id="ACRNAN_scaffold75.g20661.t1">
    <property type="protein sequence ID" value="ACRNAN_scaffold75.g20661.t1"/>
    <property type="gene ID" value="ACRNAN_scaffold75.g20661"/>
</dbReference>
<sequence length="654" mass="74204">MLQRTLVFRTAVSNNSFVKVRLLSSFETDEYQFLHKSEIPTYHFQKSLRRLPIPGLEESCKRYLNAARVVLSENDYNETEKLVKDFLQTDGPKLQKELMAFDHSNKNTSYISEPWFDMYLRARVPCPVNYNPFMMFAQDPDPKQNEQLTRATNFAISCGRIKRALDAEVLAPEVFHLDPKKSDTAFFRRVCKNLPSRVSWFGAVLFKAFPLDMSQYTSLFGGNRIPKREKDILHHSKDAKHFIVSRNGHFYRVELFDQNGKLHPPNVIHSTLAAIIKDNRPPAASDECVGSLTASERDTWADIRTALEKDDTNRQSLRSIDDGLFIMCLDSLKTEDHQRLVQSLLCGDDGSNRWFDKCFQLIVDGNGLATINFEHSWGDGVAVLRLMEETLRDTSKNRFVTSSQQPDSTITASNFSRKLDWNLSPEIKHNITQAQKDHLNRCQDLQFATVEYTKLNRDSIKKHKVSPDSVMQLAIQLAFYRLYQGFVPTYESCSTAAFLKGRTECIRSATDATREAVLKAHKGEKLSMDVFKKCSDMHSQLVKEASMGKGFDRHILGLKITAQRLNLPLHGLFTSKAHEYMSHFVLSTSTLSTETIVFGGFGPVVSDGFGIGYNVVASKLGAVITSYKSQRDAAKMAESLNESLDFIKSSLESN</sequence>
<dbReference type="PANTHER" id="PTHR22589">
    <property type="entry name" value="CARNITINE O-ACYLTRANSFERASE"/>
    <property type="match status" value="1"/>
</dbReference>
<dbReference type="SUPFAM" id="SSF52777">
    <property type="entry name" value="CoA-dependent acyltransferases"/>
    <property type="match status" value="2"/>
</dbReference>
<dbReference type="Gene3D" id="3.30.559.10">
    <property type="entry name" value="Chloramphenicol acetyltransferase-like domain"/>
    <property type="match status" value="1"/>
</dbReference>
<keyword evidence="2 5" id="KW-0808">Transferase</keyword>
<evidence type="ECO:0000313" key="8">
    <source>
        <dbReference type="WBParaSite" id="ACRNAN_scaffold75.g20661.t1"/>
    </source>
</evidence>
<dbReference type="InterPro" id="IPR023213">
    <property type="entry name" value="CAT-like_dom_sf"/>
</dbReference>
<evidence type="ECO:0000259" key="6">
    <source>
        <dbReference type="Pfam" id="PF00755"/>
    </source>
</evidence>
<dbReference type="GO" id="GO:0006635">
    <property type="term" value="P:fatty acid beta-oxidation"/>
    <property type="evidence" value="ECO:0007669"/>
    <property type="project" value="TreeGrafter"/>
</dbReference>
<dbReference type="Pfam" id="PF00755">
    <property type="entry name" value="Carn_acyltransf"/>
    <property type="match status" value="1"/>
</dbReference>
<proteinExistence type="inferred from homology"/>
<accession>A0A914EDP9</accession>
<feature type="active site" description="Proton acceptor" evidence="4">
    <location>
        <position position="375"/>
    </location>
</feature>
<dbReference type="InterPro" id="IPR039551">
    <property type="entry name" value="Cho/carn_acyl_trans"/>
</dbReference>
<dbReference type="GO" id="GO:0005739">
    <property type="term" value="C:mitochondrion"/>
    <property type="evidence" value="ECO:0007669"/>
    <property type="project" value="TreeGrafter"/>
</dbReference>
<keyword evidence="3 5" id="KW-0012">Acyltransferase</keyword>
<evidence type="ECO:0000313" key="7">
    <source>
        <dbReference type="Proteomes" id="UP000887540"/>
    </source>
</evidence>
<dbReference type="PROSITE" id="PS00440">
    <property type="entry name" value="ACYLTRANSF_C_2"/>
    <property type="match status" value="1"/>
</dbReference>
<evidence type="ECO:0000256" key="3">
    <source>
        <dbReference type="ARBA" id="ARBA00023315"/>
    </source>
</evidence>
<feature type="domain" description="Choline/carnitine acyltransferase" evidence="6">
    <location>
        <begin position="51"/>
        <end position="642"/>
    </location>
</feature>
<evidence type="ECO:0000256" key="4">
    <source>
        <dbReference type="PIRSR" id="PIRSR600542-1"/>
    </source>
</evidence>
<dbReference type="AlphaFoldDB" id="A0A914EDP9"/>
<name>A0A914EDP9_9BILA</name>
<dbReference type="Proteomes" id="UP000887540">
    <property type="component" value="Unplaced"/>
</dbReference>
<dbReference type="InterPro" id="IPR000542">
    <property type="entry name" value="Carn_acyl_trans"/>
</dbReference>
<protein>
    <submittedName>
        <fullName evidence="8">Choline/carnitine acyltransferase domain-containing protein</fullName>
    </submittedName>
</protein>
<organism evidence="7 8">
    <name type="scientific">Acrobeloides nanus</name>
    <dbReference type="NCBI Taxonomy" id="290746"/>
    <lineage>
        <taxon>Eukaryota</taxon>
        <taxon>Metazoa</taxon>
        <taxon>Ecdysozoa</taxon>
        <taxon>Nematoda</taxon>
        <taxon>Chromadorea</taxon>
        <taxon>Rhabditida</taxon>
        <taxon>Tylenchina</taxon>
        <taxon>Cephalobomorpha</taxon>
        <taxon>Cephaloboidea</taxon>
        <taxon>Cephalobidae</taxon>
        <taxon>Acrobeloides</taxon>
    </lineage>
</organism>
<dbReference type="InterPro" id="IPR042231">
    <property type="entry name" value="Cho/carn_acyl_trans_2"/>
</dbReference>
<comment type="similarity">
    <text evidence="1 5">Belongs to the carnitine/choline acetyltransferase family.</text>
</comment>
<evidence type="ECO:0000256" key="5">
    <source>
        <dbReference type="RuleBase" id="RU003801"/>
    </source>
</evidence>
<evidence type="ECO:0000256" key="1">
    <source>
        <dbReference type="ARBA" id="ARBA00005232"/>
    </source>
</evidence>
<evidence type="ECO:0000256" key="2">
    <source>
        <dbReference type="ARBA" id="ARBA00022679"/>
    </source>
</evidence>
<reference evidence="8" key="1">
    <citation type="submission" date="2022-11" db="UniProtKB">
        <authorList>
            <consortium name="WormBaseParasite"/>
        </authorList>
    </citation>
    <scope>IDENTIFICATION</scope>
</reference>
<keyword evidence="7" id="KW-1185">Reference proteome</keyword>
<dbReference type="PANTHER" id="PTHR22589:SF16">
    <property type="entry name" value="CARNITINE O-PALMITOYLTRANSFERASE 2, MITOCHONDRIAL"/>
    <property type="match status" value="1"/>
</dbReference>
<dbReference type="GO" id="GO:0004095">
    <property type="term" value="F:carnitine O-palmitoyltransferase activity"/>
    <property type="evidence" value="ECO:0007669"/>
    <property type="project" value="TreeGrafter"/>
</dbReference>